<comment type="caution">
    <text evidence="1">The sequence shown here is derived from an EMBL/GenBank/DDBJ whole genome shotgun (WGS) entry which is preliminary data.</text>
</comment>
<dbReference type="PATRIC" id="fig|1423763.3.peg.742"/>
<evidence type="ECO:0000313" key="1">
    <source>
        <dbReference type="EMBL" id="KRL89633.1"/>
    </source>
</evidence>
<name>A0A0R1U8K8_9LACO</name>
<gene>
    <name evidence="1" type="ORF">FC46_GL000736</name>
</gene>
<proteinExistence type="predicted"/>
<dbReference type="EMBL" id="AZFM01000020">
    <property type="protein sequence ID" value="KRL89633.1"/>
    <property type="molecule type" value="Genomic_DNA"/>
</dbReference>
<dbReference type="RefSeq" id="WP_057799058.1">
    <property type="nucleotide sequence ID" value="NZ_AZFM01000020.1"/>
</dbReference>
<dbReference type="AlphaFoldDB" id="A0A0R1U8K8"/>
<organism evidence="1 2">
    <name type="scientific">Lactobacillus kalixensis DSM 16043</name>
    <dbReference type="NCBI Taxonomy" id="1423763"/>
    <lineage>
        <taxon>Bacteria</taxon>
        <taxon>Bacillati</taxon>
        <taxon>Bacillota</taxon>
        <taxon>Bacilli</taxon>
        <taxon>Lactobacillales</taxon>
        <taxon>Lactobacillaceae</taxon>
        <taxon>Lactobacillus</taxon>
    </lineage>
</organism>
<reference evidence="1 2" key="1">
    <citation type="journal article" date="2015" name="Genome Announc.">
        <title>Expanding the biotechnology potential of lactobacilli through comparative genomics of 213 strains and associated genera.</title>
        <authorList>
            <person name="Sun Z."/>
            <person name="Harris H.M."/>
            <person name="McCann A."/>
            <person name="Guo C."/>
            <person name="Argimon S."/>
            <person name="Zhang W."/>
            <person name="Yang X."/>
            <person name="Jeffery I.B."/>
            <person name="Cooney J.C."/>
            <person name="Kagawa T.F."/>
            <person name="Liu W."/>
            <person name="Song Y."/>
            <person name="Salvetti E."/>
            <person name="Wrobel A."/>
            <person name="Rasinkangas P."/>
            <person name="Parkhill J."/>
            <person name="Rea M.C."/>
            <person name="O'Sullivan O."/>
            <person name="Ritari J."/>
            <person name="Douillard F.P."/>
            <person name="Paul Ross R."/>
            <person name="Yang R."/>
            <person name="Briner A.E."/>
            <person name="Felis G.E."/>
            <person name="de Vos W.M."/>
            <person name="Barrangou R."/>
            <person name="Klaenhammer T.R."/>
            <person name="Caufield P.W."/>
            <person name="Cui Y."/>
            <person name="Zhang H."/>
            <person name="O'Toole P.W."/>
        </authorList>
    </citation>
    <scope>NUCLEOTIDE SEQUENCE [LARGE SCALE GENOMIC DNA]</scope>
    <source>
        <strain evidence="1 2">DSM 16043</strain>
    </source>
</reference>
<dbReference type="Proteomes" id="UP000051036">
    <property type="component" value="Unassembled WGS sequence"/>
</dbReference>
<accession>A0A0R1U8K8</accession>
<evidence type="ECO:0000313" key="2">
    <source>
        <dbReference type="Proteomes" id="UP000051036"/>
    </source>
</evidence>
<dbReference type="STRING" id="1423763.FC46_GL000736"/>
<keyword evidence="2" id="KW-1185">Reference proteome</keyword>
<sequence>MQTRHFALKEIRGVADRSLQLDLQTGAISEQHMTPDSVNSEIEIIFRKKHNDDQNLGMIKILPKFFRKRRRE</sequence>
<protein>
    <submittedName>
        <fullName evidence="1">Uncharacterized protein</fullName>
    </submittedName>
</protein>